<evidence type="ECO:0000313" key="1">
    <source>
        <dbReference type="EMBL" id="AHD05116.1"/>
    </source>
</evidence>
<proteinExistence type="predicted"/>
<organism evidence="1 2">
    <name type="scientific">Paenibacillus larvae subsp. larvae DSM 25430</name>
    <dbReference type="NCBI Taxonomy" id="697284"/>
    <lineage>
        <taxon>Bacteria</taxon>
        <taxon>Bacillati</taxon>
        <taxon>Bacillota</taxon>
        <taxon>Bacilli</taxon>
        <taxon>Bacillales</taxon>
        <taxon>Paenibacillaceae</taxon>
        <taxon>Paenibacillus</taxon>
    </lineage>
</organism>
<reference evidence="1 2" key="1">
    <citation type="journal article" date="2014" name="PLoS ONE">
        <title>How to Kill the Honey Bee Larva: Genomic Potential and Virulence Mechanisms of Paenibacillus larvae.</title>
        <authorList>
            <person name="Djukic M."/>
            <person name="Brzuszkiewicz E."/>
            <person name="Funfhaus A."/>
            <person name="Voss J."/>
            <person name="Gollnow K."/>
            <person name="Poppinga L."/>
            <person name="Liesegang H."/>
            <person name="Garcia-Gonzalez E."/>
            <person name="Genersch E."/>
            <person name="Daniel R."/>
        </authorList>
    </citation>
    <scope>NUCLEOTIDE SEQUENCE [LARGE SCALE GENOMIC DNA]</scope>
    <source>
        <strain evidence="1 2">DSM 25430</strain>
    </source>
</reference>
<dbReference type="eggNOG" id="ENOG5033EUZ">
    <property type="taxonomic scope" value="Bacteria"/>
</dbReference>
<name>V9W278_9BACL</name>
<protein>
    <submittedName>
        <fullName evidence="1">Uncharacterized protein</fullName>
    </submittedName>
</protein>
<dbReference type="EMBL" id="CP003355">
    <property type="protein sequence ID" value="AHD05116.1"/>
    <property type="molecule type" value="Genomic_DNA"/>
</dbReference>
<keyword evidence="2" id="KW-1185">Reference proteome</keyword>
<gene>
    <name evidence="1" type="ORF">ERIC2_c12860</name>
</gene>
<evidence type="ECO:0000313" key="2">
    <source>
        <dbReference type="Proteomes" id="UP000029431"/>
    </source>
</evidence>
<dbReference type="KEGG" id="plv:ERIC2_c12860"/>
<sequence length="33" mass="3875">MINKTYTLAAMLPDKPLQSVEPRLYRLLVQELE</sequence>
<dbReference type="HOGENOM" id="CLU_3382990_0_0_9"/>
<dbReference type="Proteomes" id="UP000029431">
    <property type="component" value="Chromosome"/>
</dbReference>
<accession>V9W278</accession>
<dbReference type="AlphaFoldDB" id="V9W278"/>